<evidence type="ECO:0000313" key="3">
    <source>
        <dbReference type="Proteomes" id="UP001328107"/>
    </source>
</evidence>
<evidence type="ECO:0000256" key="1">
    <source>
        <dbReference type="SAM" id="MobiDB-lite"/>
    </source>
</evidence>
<dbReference type="EMBL" id="BTRK01000004">
    <property type="protein sequence ID" value="GMR48289.1"/>
    <property type="molecule type" value="Genomic_DNA"/>
</dbReference>
<sequence>VVADSYIVSLSGYKREERGEECILIMKSLCLLLSAPLLIFAQGYGVSNDGPTNYGSAPSAPSYSLPVPLQAEPFHDILFPSRRHHHRRRWGSRSSSSDSSSSDDSCRRLKSSCERDDDNCETARVKDEIVKCRGKRGEIVQLQDGKGNLIDYGFGNIETEVKCRGERWHVRTFDGKRLKVKNVVCYRFALPAIVDINSFETARSTPFDLASFFDESRVSDAIHWSASVFVADPNASNGKEVQEALNTLDKALDKA</sequence>
<name>A0AAN5CPN7_9BILA</name>
<dbReference type="Proteomes" id="UP001328107">
    <property type="component" value="Unassembled WGS sequence"/>
</dbReference>
<evidence type="ECO:0000313" key="2">
    <source>
        <dbReference type="EMBL" id="GMR48289.1"/>
    </source>
</evidence>
<protein>
    <submittedName>
        <fullName evidence="2">Uncharacterized protein</fullName>
    </submittedName>
</protein>
<reference evidence="3" key="1">
    <citation type="submission" date="2022-10" db="EMBL/GenBank/DDBJ databases">
        <title>Genome assembly of Pristionchus species.</title>
        <authorList>
            <person name="Yoshida K."/>
            <person name="Sommer R.J."/>
        </authorList>
    </citation>
    <scope>NUCLEOTIDE SEQUENCE [LARGE SCALE GENOMIC DNA]</scope>
    <source>
        <strain evidence="3">RS5460</strain>
    </source>
</reference>
<comment type="caution">
    <text evidence="2">The sequence shown here is derived from an EMBL/GenBank/DDBJ whole genome shotgun (WGS) entry which is preliminary data.</text>
</comment>
<dbReference type="AlphaFoldDB" id="A0AAN5CPN7"/>
<proteinExistence type="predicted"/>
<gene>
    <name evidence="2" type="ORF">PMAYCL1PPCAC_18484</name>
</gene>
<feature type="region of interest" description="Disordered" evidence="1">
    <location>
        <begin position="88"/>
        <end position="112"/>
    </location>
</feature>
<accession>A0AAN5CPN7</accession>
<organism evidence="2 3">
    <name type="scientific">Pristionchus mayeri</name>
    <dbReference type="NCBI Taxonomy" id="1317129"/>
    <lineage>
        <taxon>Eukaryota</taxon>
        <taxon>Metazoa</taxon>
        <taxon>Ecdysozoa</taxon>
        <taxon>Nematoda</taxon>
        <taxon>Chromadorea</taxon>
        <taxon>Rhabditida</taxon>
        <taxon>Rhabditina</taxon>
        <taxon>Diplogasteromorpha</taxon>
        <taxon>Diplogasteroidea</taxon>
        <taxon>Neodiplogasteridae</taxon>
        <taxon>Pristionchus</taxon>
    </lineage>
</organism>
<feature type="non-terminal residue" evidence="2">
    <location>
        <position position="1"/>
    </location>
</feature>
<feature type="compositionally biased region" description="Low complexity" evidence="1">
    <location>
        <begin position="92"/>
        <end position="103"/>
    </location>
</feature>
<keyword evidence="3" id="KW-1185">Reference proteome</keyword>